<evidence type="ECO:0000313" key="3">
    <source>
        <dbReference type="Proteomes" id="UP000526125"/>
    </source>
</evidence>
<protein>
    <submittedName>
        <fullName evidence="2">Uncharacterized protein</fullName>
    </submittedName>
</protein>
<evidence type="ECO:0000313" key="2">
    <source>
        <dbReference type="EMBL" id="NUU73871.1"/>
    </source>
</evidence>
<keyword evidence="3" id="KW-1185">Reference proteome</keyword>
<comment type="caution">
    <text evidence="2">The sequence shown here is derived from an EMBL/GenBank/DDBJ whole genome shotgun (WGS) entry which is preliminary data.</text>
</comment>
<dbReference type="AlphaFoldDB" id="A0A7Y6ESU5"/>
<dbReference type="RefSeq" id="WP_152532794.1">
    <property type="nucleotide sequence ID" value="NZ_JABMCB010000102.1"/>
</dbReference>
<sequence>MRKTSVLFLLVVFMLVSVACNTTSEKIEGSSGTERAIQGKIIINKLPIRTTIQEYKLHTQKDVILEVEDSSNTT</sequence>
<name>A0A7Y6ESU5_9BACL</name>
<organism evidence="2 3">
    <name type="scientific">Paenibacillus xylanilyticus</name>
    <dbReference type="NCBI Taxonomy" id="248903"/>
    <lineage>
        <taxon>Bacteria</taxon>
        <taxon>Bacillati</taxon>
        <taxon>Bacillota</taxon>
        <taxon>Bacilli</taxon>
        <taxon>Bacillales</taxon>
        <taxon>Paenibacillaceae</taxon>
        <taxon>Paenibacillus</taxon>
    </lineage>
</organism>
<dbReference type="PROSITE" id="PS51257">
    <property type="entry name" value="PROKAR_LIPOPROTEIN"/>
    <property type="match status" value="1"/>
</dbReference>
<dbReference type="EMBL" id="JABMCB010000102">
    <property type="protein sequence ID" value="NUU73871.1"/>
    <property type="molecule type" value="Genomic_DNA"/>
</dbReference>
<dbReference type="Proteomes" id="UP000526125">
    <property type="component" value="Unassembled WGS sequence"/>
</dbReference>
<keyword evidence="1" id="KW-0732">Signal</keyword>
<evidence type="ECO:0000256" key="1">
    <source>
        <dbReference type="SAM" id="SignalP"/>
    </source>
</evidence>
<gene>
    <name evidence="2" type="ORF">HP552_00995</name>
</gene>
<reference evidence="2 3" key="1">
    <citation type="submission" date="2020-05" db="EMBL/GenBank/DDBJ databases">
        <title>Genome Sequencing of Type Strains.</title>
        <authorList>
            <person name="Lemaire J.F."/>
            <person name="Inderbitzin P."/>
            <person name="Gregorio O.A."/>
            <person name="Collins S.B."/>
            <person name="Wespe N."/>
            <person name="Knight-Connoni V."/>
        </authorList>
    </citation>
    <scope>NUCLEOTIDE SEQUENCE [LARGE SCALE GENOMIC DNA]</scope>
    <source>
        <strain evidence="2 3">LMG 21957</strain>
    </source>
</reference>
<accession>A0A7Y6ESU5</accession>
<proteinExistence type="predicted"/>
<feature type="chain" id="PRO_5038689247" evidence="1">
    <location>
        <begin position="20"/>
        <end position="74"/>
    </location>
</feature>
<feature type="signal peptide" evidence="1">
    <location>
        <begin position="1"/>
        <end position="19"/>
    </location>
</feature>